<dbReference type="InterPro" id="IPR036249">
    <property type="entry name" value="Thioredoxin-like_sf"/>
</dbReference>
<proteinExistence type="predicted"/>
<dbReference type="InterPro" id="IPR013766">
    <property type="entry name" value="Thioredoxin_domain"/>
</dbReference>
<evidence type="ECO:0000259" key="1">
    <source>
        <dbReference type="PROSITE" id="PS51352"/>
    </source>
</evidence>
<dbReference type="SUPFAM" id="SSF52833">
    <property type="entry name" value="Thioredoxin-like"/>
    <property type="match status" value="1"/>
</dbReference>
<dbReference type="InterPro" id="IPR047262">
    <property type="entry name" value="PRX-like1"/>
</dbReference>
<dbReference type="OrthoDB" id="9809746at2"/>
<dbReference type="InterPro" id="IPR000866">
    <property type="entry name" value="AhpC/TSA"/>
</dbReference>
<dbReference type="Pfam" id="PF00578">
    <property type="entry name" value="AhpC-TSA"/>
    <property type="match status" value="1"/>
</dbReference>
<feature type="domain" description="Thioredoxin" evidence="1">
    <location>
        <begin position="7"/>
        <end position="159"/>
    </location>
</feature>
<dbReference type="PANTHER" id="PTHR43640">
    <property type="entry name" value="OS07G0260300 PROTEIN"/>
    <property type="match status" value="1"/>
</dbReference>
<comment type="caution">
    <text evidence="2">The sequence shown here is derived from an EMBL/GenBank/DDBJ whole genome shotgun (WGS) entry which is preliminary data.</text>
</comment>
<dbReference type="RefSeq" id="WP_038065302.1">
    <property type="nucleotide sequence ID" value="NZ_JPSL02000039.1"/>
</dbReference>
<dbReference type="CDD" id="cd02969">
    <property type="entry name" value="PRX_like1"/>
    <property type="match status" value="1"/>
</dbReference>
<gene>
    <name evidence="2" type="ORF">THFILI_07530</name>
</gene>
<evidence type="ECO:0000313" key="2">
    <source>
        <dbReference type="EMBL" id="KGQ21612.1"/>
    </source>
</evidence>
<sequence length="189" mass="21421">MLTYPELPLGSPLIDAELPDYTGRRHRLSAFQEPFLAVVFMCNHCPYVQGSIRELVELAEAYRGRVAFVGINPNDWTQYPEDSPEGMARFAQEHGIFFPYLVDETQEVAKAYKALRTPEVFLFDQRRLLVYHGRVNDNPKFPDQVKEHTLREAIEALLKGEAPPTPVAPAIGCSVKWRPGNEPQVGIAR</sequence>
<dbReference type="PROSITE" id="PS51352">
    <property type="entry name" value="THIOREDOXIN_2"/>
    <property type="match status" value="1"/>
</dbReference>
<dbReference type="GO" id="GO:0016491">
    <property type="term" value="F:oxidoreductase activity"/>
    <property type="evidence" value="ECO:0007669"/>
    <property type="project" value="InterPro"/>
</dbReference>
<dbReference type="GO" id="GO:0016209">
    <property type="term" value="F:antioxidant activity"/>
    <property type="evidence" value="ECO:0007669"/>
    <property type="project" value="InterPro"/>
</dbReference>
<organism evidence="2 3">
    <name type="scientific">Thermus filiformis</name>
    <dbReference type="NCBI Taxonomy" id="276"/>
    <lineage>
        <taxon>Bacteria</taxon>
        <taxon>Thermotogati</taxon>
        <taxon>Deinococcota</taxon>
        <taxon>Deinococci</taxon>
        <taxon>Thermales</taxon>
        <taxon>Thermaceae</taxon>
        <taxon>Thermus</taxon>
    </lineage>
</organism>
<dbReference type="STRING" id="276.THFILI_07530"/>
<dbReference type="AlphaFoldDB" id="A0A0A2WS85"/>
<dbReference type="Gene3D" id="3.40.30.10">
    <property type="entry name" value="Glutaredoxin"/>
    <property type="match status" value="1"/>
</dbReference>
<protein>
    <submittedName>
        <fullName evidence="2">Thiol-disulfide isomerase</fullName>
    </submittedName>
</protein>
<dbReference type="GO" id="GO:0016853">
    <property type="term" value="F:isomerase activity"/>
    <property type="evidence" value="ECO:0007669"/>
    <property type="project" value="UniProtKB-KW"/>
</dbReference>
<dbReference type="PANTHER" id="PTHR43640:SF1">
    <property type="entry name" value="THIOREDOXIN-DEPENDENT PEROXIREDOXIN"/>
    <property type="match status" value="1"/>
</dbReference>
<keyword evidence="2" id="KW-0413">Isomerase</keyword>
<dbReference type="Proteomes" id="UP000030364">
    <property type="component" value="Unassembled WGS sequence"/>
</dbReference>
<dbReference type="PATRIC" id="fig|276.5.peg.1581"/>
<reference evidence="2 3" key="1">
    <citation type="journal article" date="2015" name="Genome Announc.">
        <title>Draft Genome Sequence of the Thermophile Thermus filiformis ATCC 43280, Producer of Carotenoid-(Di)glucoside-Branched Fatty Acid (Di)esters and Source of Hyperthermostable Enzymes of Biotechnological Interest.</title>
        <authorList>
            <person name="Mandelli F."/>
            <person name="Oliveira Ramires B."/>
            <person name="Couger M.B."/>
            <person name="Paixao D.A."/>
            <person name="Camilo C.M."/>
            <person name="Polikarpov I."/>
            <person name="Prade R."/>
            <person name="Riano-Pachon D.M."/>
            <person name="Squina F.M."/>
        </authorList>
    </citation>
    <scope>NUCLEOTIDE SEQUENCE [LARGE SCALE GENOMIC DNA]</scope>
    <source>
        <strain evidence="2 3">ATCC 43280</strain>
    </source>
</reference>
<evidence type="ECO:0000313" key="3">
    <source>
        <dbReference type="Proteomes" id="UP000030364"/>
    </source>
</evidence>
<accession>A0A0A2WS85</accession>
<dbReference type="EMBL" id="JPSL02000039">
    <property type="protein sequence ID" value="KGQ21612.1"/>
    <property type="molecule type" value="Genomic_DNA"/>
</dbReference>
<keyword evidence="3" id="KW-1185">Reference proteome</keyword>
<name>A0A0A2WS85_THEFI</name>